<dbReference type="EMBL" id="VBOS01000141">
    <property type="protein sequence ID" value="TMQ56960.1"/>
    <property type="molecule type" value="Genomic_DNA"/>
</dbReference>
<evidence type="ECO:0000313" key="4">
    <source>
        <dbReference type="EMBL" id="TMQ56960.1"/>
    </source>
</evidence>
<reference evidence="4 5" key="1">
    <citation type="journal article" date="2019" name="Nat. Microbiol.">
        <title>Mediterranean grassland soil C-N compound turnover is dependent on rainfall and depth, and is mediated by genomically divergent microorganisms.</title>
        <authorList>
            <person name="Diamond S."/>
            <person name="Andeer P.F."/>
            <person name="Li Z."/>
            <person name="Crits-Christoph A."/>
            <person name="Burstein D."/>
            <person name="Anantharaman K."/>
            <person name="Lane K.R."/>
            <person name="Thomas B.C."/>
            <person name="Pan C."/>
            <person name="Northen T.R."/>
            <person name="Banfield J.F."/>
        </authorList>
    </citation>
    <scope>NUCLEOTIDE SEQUENCE [LARGE SCALE GENOMIC DNA]</scope>
    <source>
        <strain evidence="4">WS_2</strain>
    </source>
</reference>
<evidence type="ECO:0000259" key="3">
    <source>
        <dbReference type="Pfam" id="PF18912"/>
    </source>
</evidence>
<proteinExistence type="inferred from homology"/>
<dbReference type="InterPro" id="IPR051910">
    <property type="entry name" value="ComF/GntX_DNA_util-trans"/>
</dbReference>
<feature type="domain" description="Phosphoribosyltransferase" evidence="2">
    <location>
        <begin position="188"/>
        <end position="233"/>
    </location>
</feature>
<dbReference type="Gene3D" id="3.40.50.2020">
    <property type="match status" value="1"/>
</dbReference>
<evidence type="ECO:0000256" key="1">
    <source>
        <dbReference type="ARBA" id="ARBA00008007"/>
    </source>
</evidence>
<dbReference type="PANTHER" id="PTHR47505:SF1">
    <property type="entry name" value="DNA UTILIZATION PROTEIN YHGH"/>
    <property type="match status" value="1"/>
</dbReference>
<accession>A0A538SZZ6</accession>
<dbReference type="SUPFAM" id="SSF53271">
    <property type="entry name" value="PRTase-like"/>
    <property type="match status" value="1"/>
</dbReference>
<dbReference type="AlphaFoldDB" id="A0A538SZZ6"/>
<dbReference type="Proteomes" id="UP000317716">
    <property type="component" value="Unassembled WGS sequence"/>
</dbReference>
<dbReference type="Pfam" id="PF00156">
    <property type="entry name" value="Pribosyltran"/>
    <property type="match status" value="1"/>
</dbReference>
<dbReference type="PANTHER" id="PTHR47505">
    <property type="entry name" value="DNA UTILIZATION PROTEIN YHGH"/>
    <property type="match status" value="1"/>
</dbReference>
<comment type="caution">
    <text evidence="4">The sequence shown here is derived from an EMBL/GenBank/DDBJ whole genome shotgun (WGS) entry which is preliminary data.</text>
</comment>
<gene>
    <name evidence="4" type="ORF">E6K72_04175</name>
</gene>
<organism evidence="4 5">
    <name type="scientific">Eiseniibacteriota bacterium</name>
    <dbReference type="NCBI Taxonomy" id="2212470"/>
    <lineage>
        <taxon>Bacteria</taxon>
        <taxon>Candidatus Eiseniibacteriota</taxon>
    </lineage>
</organism>
<protein>
    <submittedName>
        <fullName evidence="4">ComF family protein</fullName>
    </submittedName>
</protein>
<dbReference type="InterPro" id="IPR000836">
    <property type="entry name" value="PRTase_dom"/>
</dbReference>
<evidence type="ECO:0000313" key="5">
    <source>
        <dbReference type="Proteomes" id="UP000317716"/>
    </source>
</evidence>
<dbReference type="InterPro" id="IPR044005">
    <property type="entry name" value="DZR_2"/>
</dbReference>
<name>A0A538SZZ6_UNCEI</name>
<evidence type="ECO:0000259" key="2">
    <source>
        <dbReference type="Pfam" id="PF00156"/>
    </source>
</evidence>
<dbReference type="Pfam" id="PF18912">
    <property type="entry name" value="DZR_2"/>
    <property type="match status" value="1"/>
</dbReference>
<dbReference type="InterPro" id="IPR029057">
    <property type="entry name" value="PRTase-like"/>
</dbReference>
<sequence>MMHERGLGRLAAWAGDVAAFVLPQRCPGCGAAASPARLLCDGCRAAIPRVSFALCARCLARGQARSGCKAHPGHAVWAAWLYDERASRVVHALKYQGRRGLAAGLAFELARVVPPAPRMDLVLAVPLHSARRRERGYNQAGLLAEALAGAIGVPRLEGAVERVRDTRPQARLDPRARRANVAGAFRVKDPDRLEGRNVLLVDDVITTGATFEACLEALGRAGARAAGVALAWAQ</sequence>
<dbReference type="CDD" id="cd06223">
    <property type="entry name" value="PRTases_typeI"/>
    <property type="match status" value="1"/>
</dbReference>
<feature type="domain" description="Double zinc ribbon" evidence="3">
    <location>
        <begin position="19"/>
        <end position="59"/>
    </location>
</feature>
<comment type="similarity">
    <text evidence="1">Belongs to the ComF/GntX family.</text>
</comment>